<dbReference type="EMBL" id="JBBUKT010000007">
    <property type="protein sequence ID" value="MEK7952326.1"/>
    <property type="molecule type" value="Genomic_DNA"/>
</dbReference>
<dbReference type="Proteomes" id="UP001371305">
    <property type="component" value="Unassembled WGS sequence"/>
</dbReference>
<evidence type="ECO:0000313" key="9">
    <source>
        <dbReference type="EMBL" id="MEK7952326.1"/>
    </source>
</evidence>
<dbReference type="Gene3D" id="1.10.287.130">
    <property type="match status" value="1"/>
</dbReference>
<comment type="catalytic activity">
    <reaction evidence="1">
        <text>ATP + protein L-histidine = ADP + protein N-phospho-L-histidine.</text>
        <dbReference type="EC" id="2.7.13.3"/>
    </reaction>
</comment>
<evidence type="ECO:0000259" key="8">
    <source>
        <dbReference type="PROSITE" id="PS50109"/>
    </source>
</evidence>
<evidence type="ECO:0000256" key="6">
    <source>
        <dbReference type="ARBA" id="ARBA00023012"/>
    </source>
</evidence>
<dbReference type="InterPro" id="IPR003594">
    <property type="entry name" value="HATPase_dom"/>
</dbReference>
<dbReference type="InterPro" id="IPR003661">
    <property type="entry name" value="HisK_dim/P_dom"/>
</dbReference>
<dbReference type="Pfam" id="PF02518">
    <property type="entry name" value="HATPase_c"/>
    <property type="match status" value="1"/>
</dbReference>
<dbReference type="PANTHER" id="PTHR43711:SF1">
    <property type="entry name" value="HISTIDINE KINASE 1"/>
    <property type="match status" value="1"/>
</dbReference>
<reference evidence="9 10" key="1">
    <citation type="submission" date="2024-04" db="EMBL/GenBank/DDBJ databases">
        <title>Luteolibacter sp. isolated from soil.</title>
        <authorList>
            <person name="An J."/>
        </authorList>
    </citation>
    <scope>NUCLEOTIDE SEQUENCE [LARGE SCALE GENOMIC DNA]</scope>
    <source>
        <strain evidence="9 10">Y139</strain>
    </source>
</reference>
<keyword evidence="3" id="KW-0597">Phosphoprotein</keyword>
<dbReference type="SMART" id="SM00388">
    <property type="entry name" value="HisKA"/>
    <property type="match status" value="1"/>
</dbReference>
<dbReference type="SMART" id="SM00387">
    <property type="entry name" value="HATPase_c"/>
    <property type="match status" value="1"/>
</dbReference>
<keyword evidence="4" id="KW-0808">Transferase</keyword>
<accession>A0ABU9AXD1</accession>
<dbReference type="Pfam" id="PF07696">
    <property type="entry name" value="7TMR-DISMED2"/>
    <property type="match status" value="1"/>
</dbReference>
<dbReference type="InterPro" id="IPR004358">
    <property type="entry name" value="Sig_transdc_His_kin-like_C"/>
</dbReference>
<dbReference type="SUPFAM" id="SSF47384">
    <property type="entry name" value="Homodimeric domain of signal transducing histidine kinase"/>
    <property type="match status" value="1"/>
</dbReference>
<evidence type="ECO:0000256" key="2">
    <source>
        <dbReference type="ARBA" id="ARBA00012438"/>
    </source>
</evidence>
<proteinExistence type="predicted"/>
<evidence type="ECO:0000313" key="10">
    <source>
        <dbReference type="Proteomes" id="UP001371305"/>
    </source>
</evidence>
<dbReference type="InterPro" id="IPR011623">
    <property type="entry name" value="7TMR_DISM_rcpt_extracell_dom1"/>
</dbReference>
<dbReference type="PANTHER" id="PTHR43711">
    <property type="entry name" value="TWO-COMPONENT HISTIDINE KINASE"/>
    <property type="match status" value="1"/>
</dbReference>
<dbReference type="PRINTS" id="PR00344">
    <property type="entry name" value="BCTRLSENSOR"/>
</dbReference>
<evidence type="ECO:0000256" key="4">
    <source>
        <dbReference type="ARBA" id="ARBA00022679"/>
    </source>
</evidence>
<dbReference type="PROSITE" id="PS50109">
    <property type="entry name" value="HIS_KIN"/>
    <property type="match status" value="1"/>
</dbReference>
<dbReference type="InterPro" id="IPR036097">
    <property type="entry name" value="HisK_dim/P_sf"/>
</dbReference>
<evidence type="ECO:0000256" key="3">
    <source>
        <dbReference type="ARBA" id="ARBA00022553"/>
    </source>
</evidence>
<dbReference type="Gene3D" id="2.60.40.2380">
    <property type="match status" value="1"/>
</dbReference>
<feature type="transmembrane region" description="Helical" evidence="7">
    <location>
        <begin position="301"/>
        <end position="321"/>
    </location>
</feature>
<organism evidence="9 10">
    <name type="scientific">Luteolibacter soli</name>
    <dbReference type="NCBI Taxonomy" id="3135280"/>
    <lineage>
        <taxon>Bacteria</taxon>
        <taxon>Pseudomonadati</taxon>
        <taxon>Verrucomicrobiota</taxon>
        <taxon>Verrucomicrobiia</taxon>
        <taxon>Verrucomicrobiales</taxon>
        <taxon>Verrucomicrobiaceae</taxon>
        <taxon>Luteolibacter</taxon>
    </lineage>
</organism>
<name>A0ABU9AXD1_9BACT</name>
<feature type="transmembrane region" description="Helical" evidence="7">
    <location>
        <begin position="235"/>
        <end position="257"/>
    </location>
</feature>
<comment type="caution">
    <text evidence="9">The sequence shown here is derived from an EMBL/GenBank/DDBJ whole genome shotgun (WGS) entry which is preliminary data.</text>
</comment>
<keyword evidence="7" id="KW-0472">Membrane</keyword>
<keyword evidence="10" id="KW-1185">Reference proteome</keyword>
<sequence>MPFPRSLDWQPSAALLALAATLLGWLLLGFSGHPKGMLPLAGSPQAEVVVLEDTVAAANPDPAAIAALPDSAWKPWKKPGFIRERGPSSAWVRIILHNPDPSPQAGVLADLVRYADRVDLFSPADKERDPKAGTPGGWLHQVSGEWTSPASKAIQGRETAFPLTLPPQGSRVIYLHYQDSVALWLEPGWWPDAIDFHTAMQRDLIAESFYFGTLLALLLYHSIVWLRLRFPTTGYYLLYLAFYILYIFGVRSGVSVLGLPLGSPWMETIGAMALPLSGAFLATFARHLLELPEQAPRADRTVRGAATLLGVLPVAALLAVTTGHADWLQAIVAIGALAHIALLGAAVVVWRSVGWQSRNFVLLSGLLLAGLVPLVVLLRNAPIETICRAVMLGSALEIMLLSMALGERFARLQRDKLAAQALAMEEAERRHQIQEAYADELEHEVRSRTHELVAADADKNRMITVLGHDLRSPLTALTLSAEQAAGNGAATRPDFATEVAQTGKAILLLLEDVLLWTRLRAGTVRLAEHAAGSVVRPMVDLHRGNASGRSVELLLDEDGHAPRVHTDLVLAQTLVRNLVSNAVKSARSRITVSVSASDLVRISVRDDGPGLPESVIASLRDPAVPLPLGNSRSGLGLRLCLEIAQALGTRLEAEDPAGGGTGISFTLPRAEN</sequence>
<dbReference type="GO" id="GO:0016301">
    <property type="term" value="F:kinase activity"/>
    <property type="evidence" value="ECO:0007669"/>
    <property type="project" value="UniProtKB-KW"/>
</dbReference>
<protein>
    <recommendedName>
        <fullName evidence="2">histidine kinase</fullName>
        <ecNumber evidence="2">2.7.13.3</ecNumber>
    </recommendedName>
</protein>
<keyword evidence="5 9" id="KW-0418">Kinase</keyword>
<feature type="transmembrane region" description="Helical" evidence="7">
    <location>
        <begin position="360"/>
        <end position="377"/>
    </location>
</feature>
<dbReference type="EC" id="2.7.13.3" evidence="2"/>
<keyword evidence="6" id="KW-0902">Two-component regulatory system</keyword>
<keyword evidence="7" id="KW-0812">Transmembrane</keyword>
<evidence type="ECO:0000256" key="1">
    <source>
        <dbReference type="ARBA" id="ARBA00000085"/>
    </source>
</evidence>
<keyword evidence="7" id="KW-1133">Transmembrane helix</keyword>
<feature type="transmembrane region" description="Helical" evidence="7">
    <location>
        <begin position="327"/>
        <end position="348"/>
    </location>
</feature>
<dbReference type="Gene3D" id="3.30.565.10">
    <property type="entry name" value="Histidine kinase-like ATPase, C-terminal domain"/>
    <property type="match status" value="1"/>
</dbReference>
<feature type="transmembrane region" description="Helical" evidence="7">
    <location>
        <begin position="209"/>
        <end position="228"/>
    </location>
</feature>
<gene>
    <name evidence="9" type="ORF">WKV53_17580</name>
</gene>
<feature type="transmembrane region" description="Helical" evidence="7">
    <location>
        <begin position="269"/>
        <end position="289"/>
    </location>
</feature>
<evidence type="ECO:0000256" key="5">
    <source>
        <dbReference type="ARBA" id="ARBA00022777"/>
    </source>
</evidence>
<dbReference type="InterPro" id="IPR050736">
    <property type="entry name" value="Sensor_HK_Regulatory"/>
</dbReference>
<dbReference type="RefSeq" id="WP_341406084.1">
    <property type="nucleotide sequence ID" value="NZ_JBBUKT010000007.1"/>
</dbReference>
<dbReference type="SUPFAM" id="SSF55874">
    <property type="entry name" value="ATPase domain of HSP90 chaperone/DNA topoisomerase II/histidine kinase"/>
    <property type="match status" value="1"/>
</dbReference>
<dbReference type="Pfam" id="PF07695">
    <property type="entry name" value="7TMR-DISM_7TM"/>
    <property type="match status" value="1"/>
</dbReference>
<dbReference type="InterPro" id="IPR036890">
    <property type="entry name" value="HATPase_C_sf"/>
</dbReference>
<dbReference type="InterPro" id="IPR011622">
    <property type="entry name" value="7TMR_DISM_rcpt_extracell_dom2"/>
</dbReference>
<evidence type="ECO:0000256" key="7">
    <source>
        <dbReference type="SAM" id="Phobius"/>
    </source>
</evidence>
<feature type="domain" description="Histidine kinase" evidence="8">
    <location>
        <begin position="465"/>
        <end position="671"/>
    </location>
</feature>
<dbReference type="InterPro" id="IPR005467">
    <property type="entry name" value="His_kinase_dom"/>
</dbReference>